<dbReference type="RefSeq" id="WP_052376898.1">
    <property type="nucleotide sequence ID" value="NZ_ASRX01000128.1"/>
</dbReference>
<dbReference type="AlphaFoldDB" id="A0A017SU75"/>
<sequence length="173" mass="18811">MSSEKPEGGTNPHLIRANDRAKVPGGPVSHPLNPRSEVHCTLLSRATGLSRVGVNLLRVPPGKESFAYHRHECEEEFLYILSGRGVAEIGDEEVEVGPGDFLGFPAPSVAHHLRNPFDEELVYLSGGESKQLEVADFPRHGKSLVRRGEKMAFVESSAFGGLWVEKGKDEGAT</sequence>
<dbReference type="InterPro" id="IPR051610">
    <property type="entry name" value="GPI/OXD"/>
</dbReference>
<accession>A0A017SU75</accession>
<proteinExistence type="predicted"/>
<dbReference type="eggNOG" id="COG3837">
    <property type="taxonomic scope" value="Bacteria"/>
</dbReference>
<feature type="region of interest" description="Disordered" evidence="2">
    <location>
        <begin position="1"/>
        <end position="34"/>
    </location>
</feature>
<name>A0A017SU75_9BACT</name>
<comment type="caution">
    <text evidence="4">The sequence shown here is derived from an EMBL/GenBank/DDBJ whole genome shotgun (WGS) entry which is preliminary data.</text>
</comment>
<protein>
    <submittedName>
        <fullName evidence="4">Cupin domain protein</fullName>
    </submittedName>
</protein>
<dbReference type="EMBL" id="ASRX01000128">
    <property type="protein sequence ID" value="EYF00145.1"/>
    <property type="molecule type" value="Genomic_DNA"/>
</dbReference>
<evidence type="ECO:0000256" key="2">
    <source>
        <dbReference type="SAM" id="MobiDB-lite"/>
    </source>
</evidence>
<dbReference type="Gene3D" id="2.60.120.10">
    <property type="entry name" value="Jelly Rolls"/>
    <property type="match status" value="1"/>
</dbReference>
<dbReference type="GO" id="GO:0046872">
    <property type="term" value="F:metal ion binding"/>
    <property type="evidence" value="ECO:0007669"/>
    <property type="project" value="UniProtKB-KW"/>
</dbReference>
<dbReference type="InterPro" id="IPR013096">
    <property type="entry name" value="Cupin_2"/>
</dbReference>
<evidence type="ECO:0000313" key="4">
    <source>
        <dbReference type="EMBL" id="EYF00145.1"/>
    </source>
</evidence>
<organism evidence="4 5">
    <name type="scientific">Chondromyces apiculatus DSM 436</name>
    <dbReference type="NCBI Taxonomy" id="1192034"/>
    <lineage>
        <taxon>Bacteria</taxon>
        <taxon>Pseudomonadati</taxon>
        <taxon>Myxococcota</taxon>
        <taxon>Polyangia</taxon>
        <taxon>Polyangiales</taxon>
        <taxon>Polyangiaceae</taxon>
        <taxon>Chondromyces</taxon>
    </lineage>
</organism>
<dbReference type="CDD" id="cd02224">
    <property type="entry name" value="cupin_SPO2919-like"/>
    <property type="match status" value="1"/>
</dbReference>
<evidence type="ECO:0000313" key="5">
    <source>
        <dbReference type="Proteomes" id="UP000019678"/>
    </source>
</evidence>
<dbReference type="SUPFAM" id="SSF51182">
    <property type="entry name" value="RmlC-like cupins"/>
    <property type="match status" value="1"/>
</dbReference>
<keyword evidence="5" id="KW-1185">Reference proteome</keyword>
<dbReference type="InterPro" id="IPR014710">
    <property type="entry name" value="RmlC-like_jellyroll"/>
</dbReference>
<gene>
    <name evidence="4" type="ORF">CAP_1132</name>
</gene>
<dbReference type="PANTHER" id="PTHR35848">
    <property type="entry name" value="OXALATE-BINDING PROTEIN"/>
    <property type="match status" value="1"/>
</dbReference>
<dbReference type="Pfam" id="PF07883">
    <property type="entry name" value="Cupin_2"/>
    <property type="match status" value="1"/>
</dbReference>
<dbReference type="InterPro" id="IPR011051">
    <property type="entry name" value="RmlC_Cupin_sf"/>
</dbReference>
<dbReference type="STRING" id="1192034.CAP_1132"/>
<keyword evidence="1" id="KW-0479">Metal-binding</keyword>
<evidence type="ECO:0000259" key="3">
    <source>
        <dbReference type="Pfam" id="PF07883"/>
    </source>
</evidence>
<evidence type="ECO:0000256" key="1">
    <source>
        <dbReference type="ARBA" id="ARBA00022723"/>
    </source>
</evidence>
<dbReference type="Proteomes" id="UP000019678">
    <property type="component" value="Unassembled WGS sequence"/>
</dbReference>
<reference evidence="4 5" key="1">
    <citation type="submission" date="2013-05" db="EMBL/GenBank/DDBJ databases">
        <title>Genome assembly of Chondromyces apiculatus DSM 436.</title>
        <authorList>
            <person name="Sharma G."/>
            <person name="Khatri I."/>
            <person name="Kaur C."/>
            <person name="Mayilraj S."/>
            <person name="Subramanian S."/>
        </authorList>
    </citation>
    <scope>NUCLEOTIDE SEQUENCE [LARGE SCALE GENOMIC DNA]</scope>
    <source>
        <strain evidence="4 5">DSM 436</strain>
    </source>
</reference>
<feature type="domain" description="Cupin type-2" evidence="3">
    <location>
        <begin position="56"/>
        <end position="125"/>
    </location>
</feature>